<feature type="compositionally biased region" description="Basic and acidic residues" evidence="1">
    <location>
        <begin position="35"/>
        <end position="44"/>
    </location>
</feature>
<dbReference type="Proteomes" id="UP000799539">
    <property type="component" value="Unassembled WGS sequence"/>
</dbReference>
<dbReference type="AlphaFoldDB" id="A0A6A6FVY2"/>
<organism evidence="2 3">
    <name type="scientific">Cercospora zeae-maydis SCOH1-5</name>
    <dbReference type="NCBI Taxonomy" id="717836"/>
    <lineage>
        <taxon>Eukaryota</taxon>
        <taxon>Fungi</taxon>
        <taxon>Dikarya</taxon>
        <taxon>Ascomycota</taxon>
        <taxon>Pezizomycotina</taxon>
        <taxon>Dothideomycetes</taxon>
        <taxon>Dothideomycetidae</taxon>
        <taxon>Mycosphaerellales</taxon>
        <taxon>Mycosphaerellaceae</taxon>
        <taxon>Cercospora</taxon>
    </lineage>
</organism>
<feature type="region of interest" description="Disordered" evidence="1">
    <location>
        <begin position="23"/>
        <end position="44"/>
    </location>
</feature>
<accession>A0A6A6FVY2</accession>
<evidence type="ECO:0000256" key="1">
    <source>
        <dbReference type="SAM" id="MobiDB-lite"/>
    </source>
</evidence>
<sequence length="92" mass="10436">MCRPVEGATEDEKQTFRERLAELQPIAEGTLQPDPPRKDDDLLIDDDHNGLAALKERQNWKPGLQILLITCDLDHSDELNGTFAHLRLCVCK</sequence>
<protein>
    <submittedName>
        <fullName evidence="2">Uncharacterized protein</fullName>
    </submittedName>
</protein>
<reference evidence="2" key="1">
    <citation type="journal article" date="2020" name="Stud. Mycol.">
        <title>101 Dothideomycetes genomes: a test case for predicting lifestyles and emergence of pathogens.</title>
        <authorList>
            <person name="Haridas S."/>
            <person name="Albert R."/>
            <person name="Binder M."/>
            <person name="Bloem J."/>
            <person name="Labutti K."/>
            <person name="Salamov A."/>
            <person name="Andreopoulos B."/>
            <person name="Baker S."/>
            <person name="Barry K."/>
            <person name="Bills G."/>
            <person name="Bluhm B."/>
            <person name="Cannon C."/>
            <person name="Castanera R."/>
            <person name="Culley D."/>
            <person name="Daum C."/>
            <person name="Ezra D."/>
            <person name="Gonzalez J."/>
            <person name="Henrissat B."/>
            <person name="Kuo A."/>
            <person name="Liang C."/>
            <person name="Lipzen A."/>
            <person name="Lutzoni F."/>
            <person name="Magnuson J."/>
            <person name="Mondo S."/>
            <person name="Nolan M."/>
            <person name="Ohm R."/>
            <person name="Pangilinan J."/>
            <person name="Park H.-J."/>
            <person name="Ramirez L."/>
            <person name="Alfaro M."/>
            <person name="Sun H."/>
            <person name="Tritt A."/>
            <person name="Yoshinaga Y."/>
            <person name="Zwiers L.-H."/>
            <person name="Turgeon B."/>
            <person name="Goodwin S."/>
            <person name="Spatafora J."/>
            <person name="Crous P."/>
            <person name="Grigoriev I."/>
        </authorList>
    </citation>
    <scope>NUCLEOTIDE SEQUENCE</scope>
    <source>
        <strain evidence="2">SCOH1-5</strain>
    </source>
</reference>
<proteinExistence type="predicted"/>
<name>A0A6A6FVY2_9PEZI</name>
<dbReference type="EMBL" id="ML992662">
    <property type="protein sequence ID" value="KAF2217400.1"/>
    <property type="molecule type" value="Genomic_DNA"/>
</dbReference>
<evidence type="ECO:0000313" key="3">
    <source>
        <dbReference type="Proteomes" id="UP000799539"/>
    </source>
</evidence>
<gene>
    <name evidence="2" type="ORF">CERZMDRAFT_92052</name>
</gene>
<keyword evidence="3" id="KW-1185">Reference proteome</keyword>
<evidence type="ECO:0000313" key="2">
    <source>
        <dbReference type="EMBL" id="KAF2217400.1"/>
    </source>
</evidence>